<comment type="caution">
    <text evidence="1">The sequence shown here is derived from an EMBL/GenBank/DDBJ whole genome shotgun (WGS) entry which is preliminary data.</text>
</comment>
<gene>
    <name evidence="1" type="ORF">D3227_26860</name>
</gene>
<name>A0A3A5KNF1_9HYPH</name>
<dbReference type="EMBL" id="QZWZ01000026">
    <property type="protein sequence ID" value="RJT32637.1"/>
    <property type="molecule type" value="Genomic_DNA"/>
</dbReference>
<evidence type="ECO:0000313" key="1">
    <source>
        <dbReference type="EMBL" id="RJT32637.1"/>
    </source>
</evidence>
<protein>
    <submittedName>
        <fullName evidence="1">Uncharacterized protein</fullName>
    </submittedName>
</protein>
<evidence type="ECO:0000313" key="2">
    <source>
        <dbReference type="Proteomes" id="UP000272706"/>
    </source>
</evidence>
<dbReference type="AlphaFoldDB" id="A0A3A5KNF1"/>
<organism evidence="1 2">
    <name type="scientific">Mesorhizobium waimense</name>
    <dbReference type="NCBI Taxonomy" id="1300307"/>
    <lineage>
        <taxon>Bacteria</taxon>
        <taxon>Pseudomonadati</taxon>
        <taxon>Pseudomonadota</taxon>
        <taxon>Alphaproteobacteria</taxon>
        <taxon>Hyphomicrobiales</taxon>
        <taxon>Phyllobacteriaceae</taxon>
        <taxon>Mesorhizobium</taxon>
    </lineage>
</organism>
<proteinExistence type="predicted"/>
<keyword evidence="2" id="KW-1185">Reference proteome</keyword>
<dbReference type="Proteomes" id="UP000272706">
    <property type="component" value="Unassembled WGS sequence"/>
</dbReference>
<reference evidence="1 2" key="1">
    <citation type="submission" date="2018-09" db="EMBL/GenBank/DDBJ databases">
        <title>Mesorhizobium carmichaelinearum sp. nov. isolated from Carmichaelinea spp. root nodules in New Zealand.</title>
        <authorList>
            <person name="De Meyer S.E."/>
        </authorList>
    </citation>
    <scope>NUCLEOTIDE SEQUENCE [LARGE SCALE GENOMIC DNA]</scope>
    <source>
        <strain evidence="1 2">ICMP19557</strain>
    </source>
</reference>
<accession>A0A3A5KNF1</accession>
<sequence>MDTLGDASIALLRFENHGLGSEEGEKYLRLYGTLQAIILQQDAIKTIYEVYLEKLPRIDRDSAWKNCRRIRNLATGHPLDAQYGKLRVFVSRRTISTEGFDLLTYQAKDSVYVVEHVDLTANYTRYKDEALERIEDIEASQR</sequence>